<name>A0A1G6V5S0_9ACTN</name>
<dbReference type="OrthoDB" id="3540634at2"/>
<evidence type="ECO:0000313" key="3">
    <source>
        <dbReference type="Proteomes" id="UP000198546"/>
    </source>
</evidence>
<evidence type="ECO:0000256" key="1">
    <source>
        <dbReference type="SAM" id="Phobius"/>
    </source>
</evidence>
<feature type="transmembrane region" description="Helical" evidence="1">
    <location>
        <begin position="48"/>
        <end position="65"/>
    </location>
</feature>
<keyword evidence="3" id="KW-1185">Reference proteome</keyword>
<dbReference type="EMBL" id="LT629688">
    <property type="protein sequence ID" value="SDD48942.1"/>
    <property type="molecule type" value="Genomic_DNA"/>
</dbReference>
<dbReference type="STRING" id="675864.SAMN04489747_1053"/>
<keyword evidence="1" id="KW-1133">Transmembrane helix</keyword>
<proteinExistence type="predicted"/>
<sequence>MTGAQMISSGVVVMVVVTIAYGGSFLLKVSTGGVATNELQRRFYRAGHGHAGILVILGLVVRLLLVPEQVPGWSRQLADAVLLAAIVMPAGFFLSVLGRDPERPNRLRVLIGVGGALLVVGLLGGGAGLVLGGLATP</sequence>
<feature type="transmembrane region" description="Helical" evidence="1">
    <location>
        <begin position="109"/>
        <end position="135"/>
    </location>
</feature>
<dbReference type="Proteomes" id="UP000198546">
    <property type="component" value="Chromosome i"/>
</dbReference>
<feature type="transmembrane region" description="Helical" evidence="1">
    <location>
        <begin position="77"/>
        <end position="97"/>
    </location>
</feature>
<evidence type="ECO:0000313" key="2">
    <source>
        <dbReference type="EMBL" id="SDD48942.1"/>
    </source>
</evidence>
<keyword evidence="1" id="KW-0472">Membrane</keyword>
<protein>
    <submittedName>
        <fullName evidence="2">Uncharacterized protein</fullName>
    </submittedName>
</protein>
<gene>
    <name evidence="2" type="ORF">SAMN04489747_1053</name>
</gene>
<reference evidence="2 3" key="1">
    <citation type="submission" date="2016-10" db="EMBL/GenBank/DDBJ databases">
        <authorList>
            <person name="de Groot N.N."/>
        </authorList>
    </citation>
    <scope>NUCLEOTIDE SEQUENCE [LARGE SCALE GENOMIC DNA]</scope>
    <source>
        <strain evidence="2 3">MON 2.2</strain>
    </source>
</reference>
<accession>A0A1G6V5S0</accession>
<organism evidence="2 3">
    <name type="scientific">Auraticoccus monumenti</name>
    <dbReference type="NCBI Taxonomy" id="675864"/>
    <lineage>
        <taxon>Bacteria</taxon>
        <taxon>Bacillati</taxon>
        <taxon>Actinomycetota</taxon>
        <taxon>Actinomycetes</taxon>
        <taxon>Propionibacteriales</taxon>
        <taxon>Propionibacteriaceae</taxon>
        <taxon>Auraticoccus</taxon>
    </lineage>
</organism>
<dbReference type="AlphaFoldDB" id="A0A1G6V5S0"/>
<feature type="transmembrane region" description="Helical" evidence="1">
    <location>
        <begin position="6"/>
        <end position="27"/>
    </location>
</feature>
<dbReference type="RefSeq" id="WP_090591289.1">
    <property type="nucleotide sequence ID" value="NZ_LT629688.1"/>
</dbReference>
<keyword evidence="1" id="KW-0812">Transmembrane</keyword>